<dbReference type="Proteomes" id="UP001055167">
    <property type="component" value="Unassembled WGS sequence"/>
</dbReference>
<dbReference type="PROSITE" id="PS51257">
    <property type="entry name" value="PROKAR_LIPOPROTEIN"/>
    <property type="match status" value="1"/>
</dbReference>
<comment type="caution">
    <text evidence="2">The sequence shown here is derived from an EMBL/GenBank/DDBJ whole genome shotgun (WGS) entry which is preliminary data.</text>
</comment>
<dbReference type="RefSeq" id="WP_128566326.1">
    <property type="nucleotide sequence ID" value="NZ_BPQH01000011.1"/>
</dbReference>
<evidence type="ECO:0000313" key="2">
    <source>
        <dbReference type="EMBL" id="GJD50931.1"/>
    </source>
</evidence>
<feature type="transmembrane region" description="Helical" evidence="1">
    <location>
        <begin position="234"/>
        <end position="255"/>
    </location>
</feature>
<keyword evidence="1" id="KW-0812">Transmembrane</keyword>
<sequence length="269" mass="26523">MTKRLLSAALVAGFLAACVTSVLQFALTSPLILAAEKYEEQAGLAPAGPGLPGLPGSNPGLPGSNPGLRGGNPLLVLAHAGHDHAPEGAGAAAAWQPAPGLPRMAFTALATLVSGVGYALLLGAVLLADRRTVTSGEALRFAVGGFLAASLAPAVGLPPELPGMAAAALESRQAWWAATVAATGLGLYLAAIRRGPAALALGLALIAAPHVWGAPRAPEAASALPAAYAAQFAARSLAVAFAFWAVLGLGFGWAWTALGSGRSAAPGTA</sequence>
<feature type="transmembrane region" description="Helical" evidence="1">
    <location>
        <begin position="104"/>
        <end position="127"/>
    </location>
</feature>
<keyword evidence="1" id="KW-0472">Membrane</keyword>
<evidence type="ECO:0000313" key="3">
    <source>
        <dbReference type="Proteomes" id="UP001055167"/>
    </source>
</evidence>
<reference evidence="2" key="2">
    <citation type="submission" date="2021-08" db="EMBL/GenBank/DDBJ databases">
        <authorList>
            <person name="Tani A."/>
            <person name="Ola A."/>
            <person name="Ogura Y."/>
            <person name="Katsura K."/>
            <person name="Hayashi T."/>
        </authorList>
    </citation>
    <scope>NUCLEOTIDE SEQUENCE</scope>
    <source>
        <strain evidence="2">KCTC 52305</strain>
    </source>
</reference>
<protein>
    <recommendedName>
        <fullName evidence="4">Cobalt transporter</fullName>
    </recommendedName>
</protein>
<name>A0ABQ4R265_9HYPH</name>
<dbReference type="InterPro" id="IPR012666">
    <property type="entry name" value="CbtA_put"/>
</dbReference>
<reference evidence="2" key="1">
    <citation type="journal article" date="2021" name="Front. Microbiol.">
        <title>Comprehensive Comparative Genomics and Phenotyping of Methylobacterium Species.</title>
        <authorList>
            <person name="Alessa O."/>
            <person name="Ogura Y."/>
            <person name="Fujitani Y."/>
            <person name="Takami H."/>
            <person name="Hayashi T."/>
            <person name="Sahin N."/>
            <person name="Tani A."/>
        </authorList>
    </citation>
    <scope>NUCLEOTIDE SEQUENCE</scope>
    <source>
        <strain evidence="2">KCTC 52305</strain>
    </source>
</reference>
<accession>A0ABQ4R265</accession>
<evidence type="ECO:0008006" key="4">
    <source>
        <dbReference type="Google" id="ProtNLM"/>
    </source>
</evidence>
<feature type="transmembrane region" description="Helical" evidence="1">
    <location>
        <begin position="139"/>
        <end position="158"/>
    </location>
</feature>
<dbReference type="EMBL" id="BPQH01000011">
    <property type="protein sequence ID" value="GJD50931.1"/>
    <property type="molecule type" value="Genomic_DNA"/>
</dbReference>
<keyword evidence="1" id="KW-1133">Transmembrane helix</keyword>
<dbReference type="NCBIfam" id="TIGR02458">
    <property type="entry name" value="CbtA"/>
    <property type="match status" value="1"/>
</dbReference>
<evidence type="ECO:0000256" key="1">
    <source>
        <dbReference type="SAM" id="Phobius"/>
    </source>
</evidence>
<organism evidence="2 3">
    <name type="scientific">Methylobacterium crusticola</name>
    <dbReference type="NCBI Taxonomy" id="1697972"/>
    <lineage>
        <taxon>Bacteria</taxon>
        <taxon>Pseudomonadati</taxon>
        <taxon>Pseudomonadota</taxon>
        <taxon>Alphaproteobacteria</taxon>
        <taxon>Hyphomicrobiales</taxon>
        <taxon>Methylobacteriaceae</taxon>
        <taxon>Methylobacterium</taxon>
    </lineage>
</organism>
<gene>
    <name evidence="2" type="ORF">OPKNFCMD_3680</name>
</gene>
<proteinExistence type="predicted"/>
<dbReference type="Pfam" id="PF09490">
    <property type="entry name" value="CbtA"/>
    <property type="match status" value="1"/>
</dbReference>
<keyword evidence="3" id="KW-1185">Reference proteome</keyword>
<feature type="transmembrane region" description="Helical" evidence="1">
    <location>
        <begin position="173"/>
        <end position="190"/>
    </location>
</feature>